<evidence type="ECO:0000256" key="7">
    <source>
        <dbReference type="SAM" id="Phobius"/>
    </source>
</evidence>
<feature type="transmembrane region" description="Helical" evidence="7">
    <location>
        <begin position="202"/>
        <end position="225"/>
    </location>
</feature>
<feature type="transmembrane region" description="Helical" evidence="7">
    <location>
        <begin position="261"/>
        <end position="283"/>
    </location>
</feature>
<dbReference type="InterPro" id="IPR000515">
    <property type="entry name" value="MetI-like"/>
</dbReference>
<gene>
    <name evidence="9" type="primary">ycjO_2</name>
    <name evidence="9" type="ORF">SDC9_13380</name>
</gene>
<protein>
    <submittedName>
        <fullName evidence="9">Inner membrane ABC transporter permease protein YcjO</fullName>
    </submittedName>
</protein>
<dbReference type="AlphaFoldDB" id="A0A644TMX3"/>
<evidence type="ECO:0000256" key="6">
    <source>
        <dbReference type="ARBA" id="ARBA00023136"/>
    </source>
</evidence>
<evidence type="ECO:0000256" key="2">
    <source>
        <dbReference type="ARBA" id="ARBA00022448"/>
    </source>
</evidence>
<dbReference type="EMBL" id="VSSQ01000038">
    <property type="protein sequence ID" value="MPL67682.1"/>
    <property type="molecule type" value="Genomic_DNA"/>
</dbReference>
<comment type="caution">
    <text evidence="9">The sequence shown here is derived from an EMBL/GenBank/DDBJ whole genome shotgun (WGS) entry which is preliminary data.</text>
</comment>
<feature type="transmembrane region" description="Helical" evidence="7">
    <location>
        <begin position="12"/>
        <end position="37"/>
    </location>
</feature>
<keyword evidence="3" id="KW-1003">Cell membrane</keyword>
<dbReference type="InterPro" id="IPR035906">
    <property type="entry name" value="MetI-like_sf"/>
</dbReference>
<feature type="domain" description="ABC transmembrane type-1" evidence="8">
    <location>
        <begin position="69"/>
        <end position="284"/>
    </location>
</feature>
<dbReference type="PANTHER" id="PTHR43005:SF1">
    <property type="entry name" value="SPERMIDINE_PUTRESCINE TRANSPORT SYSTEM PERMEASE PROTEIN"/>
    <property type="match status" value="1"/>
</dbReference>
<dbReference type="PANTHER" id="PTHR43005">
    <property type="entry name" value="BLR7065 PROTEIN"/>
    <property type="match status" value="1"/>
</dbReference>
<keyword evidence="6 7" id="KW-0472">Membrane</keyword>
<proteinExistence type="predicted"/>
<dbReference type="PROSITE" id="PS50928">
    <property type="entry name" value="ABC_TM1"/>
    <property type="match status" value="1"/>
</dbReference>
<evidence type="ECO:0000256" key="3">
    <source>
        <dbReference type="ARBA" id="ARBA00022475"/>
    </source>
</evidence>
<feature type="transmembrane region" description="Helical" evidence="7">
    <location>
        <begin position="157"/>
        <end position="181"/>
    </location>
</feature>
<dbReference type="SUPFAM" id="SSF161098">
    <property type="entry name" value="MetI-like"/>
    <property type="match status" value="1"/>
</dbReference>
<accession>A0A644TMX3</accession>
<keyword evidence="2" id="KW-0813">Transport</keyword>
<reference evidence="9" key="1">
    <citation type="submission" date="2019-08" db="EMBL/GenBank/DDBJ databases">
        <authorList>
            <person name="Kucharzyk K."/>
            <person name="Murdoch R.W."/>
            <person name="Higgins S."/>
            <person name="Loffler F."/>
        </authorList>
    </citation>
    <scope>NUCLEOTIDE SEQUENCE</scope>
</reference>
<dbReference type="Gene3D" id="1.10.3720.10">
    <property type="entry name" value="MetI-like"/>
    <property type="match status" value="1"/>
</dbReference>
<dbReference type="CDD" id="cd06261">
    <property type="entry name" value="TM_PBP2"/>
    <property type="match status" value="1"/>
</dbReference>
<keyword evidence="5 7" id="KW-1133">Transmembrane helix</keyword>
<feature type="transmembrane region" description="Helical" evidence="7">
    <location>
        <begin position="73"/>
        <end position="94"/>
    </location>
</feature>
<comment type="subcellular location">
    <subcellularLocation>
        <location evidence="1">Cell membrane</location>
        <topology evidence="1">Multi-pass membrane protein</topology>
    </subcellularLocation>
</comment>
<dbReference type="GO" id="GO:0055085">
    <property type="term" value="P:transmembrane transport"/>
    <property type="evidence" value="ECO:0007669"/>
    <property type="project" value="InterPro"/>
</dbReference>
<evidence type="ECO:0000256" key="5">
    <source>
        <dbReference type="ARBA" id="ARBA00022989"/>
    </source>
</evidence>
<evidence type="ECO:0000259" key="8">
    <source>
        <dbReference type="PROSITE" id="PS50928"/>
    </source>
</evidence>
<evidence type="ECO:0000256" key="4">
    <source>
        <dbReference type="ARBA" id="ARBA00022692"/>
    </source>
</evidence>
<organism evidence="9">
    <name type="scientific">bioreactor metagenome</name>
    <dbReference type="NCBI Taxonomy" id="1076179"/>
    <lineage>
        <taxon>unclassified sequences</taxon>
        <taxon>metagenomes</taxon>
        <taxon>ecological metagenomes</taxon>
    </lineage>
</organism>
<dbReference type="GO" id="GO:0005886">
    <property type="term" value="C:plasma membrane"/>
    <property type="evidence" value="ECO:0007669"/>
    <property type="project" value="UniProtKB-SubCell"/>
</dbReference>
<keyword evidence="4 7" id="KW-0812">Transmembrane</keyword>
<dbReference type="Pfam" id="PF00528">
    <property type="entry name" value="BPD_transp_1"/>
    <property type="match status" value="1"/>
</dbReference>
<sequence length="294" mass="32747">MIKRNSSIWPYLLVAPALIVVLTVVFIPVINAILMSFQNYDLRRPGRIGFNDFKNYVDVIRDPLFWSALWKTIVWVVAGVGLQFVFGFILALLLNKKFPGRGVVRSLSLIPWVTPGVLIGLMWRWIFDGNYGVLNDLLLRLGLIQESLPFLAREASAFPAVILTIVWQGIPFFALMLLAGLQGIPEELYNAADVDGANGIQKFFLVTVPSLKSVIYVTTLLRIIWVANSVDVIFNLTEGGPAYATQTLSVYIFNKGNSLNLGYAATLSIMLTLVLATVAVRYLKTMFRNQEGKA</sequence>
<evidence type="ECO:0000256" key="1">
    <source>
        <dbReference type="ARBA" id="ARBA00004651"/>
    </source>
</evidence>
<evidence type="ECO:0000313" key="9">
    <source>
        <dbReference type="EMBL" id="MPL67682.1"/>
    </source>
</evidence>
<feature type="transmembrane region" description="Helical" evidence="7">
    <location>
        <begin position="106"/>
        <end position="126"/>
    </location>
</feature>
<name>A0A644TMX3_9ZZZZ</name>